<proteinExistence type="predicted"/>
<sequence>MAGAEEEKPGTLRLGDVLFFFFPRQGDRPTTATTARRVRTHNVNVKRCRRCVPTLVTRRLRTTATEPSVRVSGDSASLNSVSASSDKRRRKRRNKKRRKRGEREREREREKEREVVGYQTRPRGEFMFWNVVATSCLLSEPRRTARKVRRRDPWRFLFLFFFYSRVATPDPISRNRSA</sequence>
<gene>
    <name evidence="2" type="ORF">ALC60_08173</name>
</gene>
<dbReference type="Proteomes" id="UP000075809">
    <property type="component" value="Unassembled WGS sequence"/>
</dbReference>
<accession>A0A151WY03</accession>
<evidence type="ECO:0000313" key="3">
    <source>
        <dbReference type="Proteomes" id="UP000075809"/>
    </source>
</evidence>
<feature type="compositionally biased region" description="Basic and acidic residues" evidence="1">
    <location>
        <begin position="101"/>
        <end position="113"/>
    </location>
</feature>
<name>A0A151WY03_9HYME</name>
<evidence type="ECO:0000256" key="1">
    <source>
        <dbReference type="SAM" id="MobiDB-lite"/>
    </source>
</evidence>
<feature type="compositionally biased region" description="Low complexity" evidence="1">
    <location>
        <begin position="71"/>
        <end position="84"/>
    </location>
</feature>
<feature type="compositionally biased region" description="Basic residues" evidence="1">
    <location>
        <begin position="87"/>
        <end position="100"/>
    </location>
</feature>
<feature type="region of interest" description="Disordered" evidence="1">
    <location>
        <begin position="63"/>
        <end position="113"/>
    </location>
</feature>
<dbReference type="EMBL" id="KQ982656">
    <property type="protein sequence ID" value="KYQ52758.1"/>
    <property type="molecule type" value="Genomic_DNA"/>
</dbReference>
<protein>
    <submittedName>
        <fullName evidence="2">Uncharacterized protein</fullName>
    </submittedName>
</protein>
<keyword evidence="3" id="KW-1185">Reference proteome</keyword>
<evidence type="ECO:0000313" key="2">
    <source>
        <dbReference type="EMBL" id="KYQ52758.1"/>
    </source>
</evidence>
<organism evidence="2 3">
    <name type="scientific">Mycetomoellerius zeteki</name>
    <dbReference type="NCBI Taxonomy" id="64791"/>
    <lineage>
        <taxon>Eukaryota</taxon>
        <taxon>Metazoa</taxon>
        <taxon>Ecdysozoa</taxon>
        <taxon>Arthropoda</taxon>
        <taxon>Hexapoda</taxon>
        <taxon>Insecta</taxon>
        <taxon>Pterygota</taxon>
        <taxon>Neoptera</taxon>
        <taxon>Endopterygota</taxon>
        <taxon>Hymenoptera</taxon>
        <taxon>Apocrita</taxon>
        <taxon>Aculeata</taxon>
        <taxon>Formicoidea</taxon>
        <taxon>Formicidae</taxon>
        <taxon>Myrmicinae</taxon>
        <taxon>Mycetomoellerius</taxon>
    </lineage>
</organism>
<reference evidence="2 3" key="1">
    <citation type="submission" date="2015-09" db="EMBL/GenBank/DDBJ databases">
        <title>Trachymyrmex zeteki WGS genome.</title>
        <authorList>
            <person name="Nygaard S."/>
            <person name="Hu H."/>
            <person name="Boomsma J."/>
            <person name="Zhang G."/>
        </authorList>
    </citation>
    <scope>NUCLEOTIDE SEQUENCE [LARGE SCALE GENOMIC DNA]</scope>
    <source>
        <strain evidence="2">Tzet28-1</strain>
        <tissue evidence="2">Whole body</tissue>
    </source>
</reference>
<dbReference type="AlphaFoldDB" id="A0A151WY03"/>